<name>A0A1X6YS38_9RHOB</name>
<dbReference type="Proteomes" id="UP000193963">
    <property type="component" value="Unassembled WGS sequence"/>
</dbReference>
<gene>
    <name evidence="2" type="ORF">PSM7751_01229</name>
</gene>
<evidence type="ECO:0000259" key="1">
    <source>
        <dbReference type="Pfam" id="PF01370"/>
    </source>
</evidence>
<organism evidence="2 3">
    <name type="scientific">Pseudooceanicola marinus</name>
    <dbReference type="NCBI Taxonomy" id="396013"/>
    <lineage>
        <taxon>Bacteria</taxon>
        <taxon>Pseudomonadati</taxon>
        <taxon>Pseudomonadota</taxon>
        <taxon>Alphaproteobacteria</taxon>
        <taxon>Rhodobacterales</taxon>
        <taxon>Paracoccaceae</taxon>
        <taxon>Pseudooceanicola</taxon>
    </lineage>
</organism>
<sequence length="288" mass="31662">MSELTRQPQRIVVTGASGRLGKTIATVARRAGAQVVSCDRVPAPNVVTADIRDLHRLASLFDGADCVIHCAGLHAPHVGVRPDAEFRDINVEGTATVLRAMRQVGVRSLVFTSTTALLGGGARAGEPARWIDDVTQPRPRSIYHETKIAAEHLIRSACGVSLSASILRVGRCFEEPRDIMAIHRLSRGIDPRDAAMAHLRAARFTQRDPEPLIVSYSTPLQRSDCGGLGHQAARVIRNRCPVLARRFDMLGWSLPKTIDRVYDNSTARSRWGWTPKLGPETMLEPQFR</sequence>
<reference evidence="3" key="1">
    <citation type="submission" date="2017-03" db="EMBL/GenBank/DDBJ databases">
        <authorList>
            <person name="Rodrigo-Torres L."/>
            <person name="Arahal R.D."/>
            <person name="Lucena T."/>
        </authorList>
    </citation>
    <scope>NUCLEOTIDE SEQUENCE [LARGE SCALE GENOMIC DNA]</scope>
    <source>
        <strain evidence="3">CECT 7751</strain>
    </source>
</reference>
<dbReference type="Pfam" id="PF01370">
    <property type="entry name" value="Epimerase"/>
    <property type="match status" value="1"/>
</dbReference>
<dbReference type="PANTHER" id="PTHR43245">
    <property type="entry name" value="BIFUNCTIONAL POLYMYXIN RESISTANCE PROTEIN ARNA"/>
    <property type="match status" value="1"/>
</dbReference>
<dbReference type="InterPro" id="IPR050177">
    <property type="entry name" value="Lipid_A_modif_metabolic_enz"/>
</dbReference>
<feature type="domain" description="NAD-dependent epimerase/dehydratase" evidence="1">
    <location>
        <begin position="11"/>
        <end position="169"/>
    </location>
</feature>
<keyword evidence="2" id="KW-0413">Isomerase</keyword>
<evidence type="ECO:0000313" key="2">
    <source>
        <dbReference type="EMBL" id="SLN29696.1"/>
    </source>
</evidence>
<protein>
    <submittedName>
        <fullName evidence="2">3 beta-hydroxysteroid dehydrogenase/Delta 5--&gt;4-isomerase</fullName>
    </submittedName>
</protein>
<dbReference type="PANTHER" id="PTHR43245:SF54">
    <property type="entry name" value="BLL0593 PROTEIN"/>
    <property type="match status" value="1"/>
</dbReference>
<dbReference type="Gene3D" id="3.40.50.720">
    <property type="entry name" value="NAD(P)-binding Rossmann-like Domain"/>
    <property type="match status" value="1"/>
</dbReference>
<dbReference type="InterPro" id="IPR036291">
    <property type="entry name" value="NAD(P)-bd_dom_sf"/>
</dbReference>
<dbReference type="OrthoDB" id="9801056at2"/>
<dbReference type="GO" id="GO:0016853">
    <property type="term" value="F:isomerase activity"/>
    <property type="evidence" value="ECO:0007669"/>
    <property type="project" value="UniProtKB-KW"/>
</dbReference>
<dbReference type="SUPFAM" id="SSF51735">
    <property type="entry name" value="NAD(P)-binding Rossmann-fold domains"/>
    <property type="match status" value="1"/>
</dbReference>
<dbReference type="AlphaFoldDB" id="A0A1X6YS38"/>
<dbReference type="InterPro" id="IPR001509">
    <property type="entry name" value="Epimerase_deHydtase"/>
</dbReference>
<accession>A0A1X6YS38</accession>
<dbReference type="RefSeq" id="WP_085887108.1">
    <property type="nucleotide sequence ID" value="NZ_FWFN01000002.1"/>
</dbReference>
<dbReference type="EMBL" id="FWFN01000002">
    <property type="protein sequence ID" value="SLN29696.1"/>
    <property type="molecule type" value="Genomic_DNA"/>
</dbReference>
<proteinExistence type="predicted"/>
<evidence type="ECO:0000313" key="3">
    <source>
        <dbReference type="Proteomes" id="UP000193963"/>
    </source>
</evidence>
<keyword evidence="3" id="KW-1185">Reference proteome</keyword>